<evidence type="ECO:0000313" key="5">
    <source>
        <dbReference type="EMBL" id="GEO67765.1"/>
    </source>
</evidence>
<dbReference type="Proteomes" id="UP000321691">
    <property type="component" value="Unassembled WGS sequence"/>
</dbReference>
<dbReference type="AlphaFoldDB" id="A0A0F3RTJ7"/>
<dbReference type="InterPro" id="IPR008978">
    <property type="entry name" value="HSP20-like_chaperone"/>
</dbReference>
<proteinExistence type="inferred from homology"/>
<name>A0A0F3RTJ7_9LACO</name>
<keyword evidence="8" id="KW-1185">Reference proteome</keyword>
<feature type="region of interest" description="Disordered" evidence="3">
    <location>
        <begin position="75"/>
        <end position="96"/>
    </location>
</feature>
<dbReference type="CDD" id="cd06471">
    <property type="entry name" value="ACD_LpsHSP_like"/>
    <property type="match status" value="1"/>
</dbReference>
<dbReference type="InterPro" id="IPR031107">
    <property type="entry name" value="Small_HSP"/>
</dbReference>
<dbReference type="SUPFAM" id="SSF49764">
    <property type="entry name" value="HSP20-like chaperones"/>
    <property type="match status" value="1"/>
</dbReference>
<evidence type="ECO:0000313" key="8">
    <source>
        <dbReference type="Proteomes" id="UP000321691"/>
    </source>
</evidence>
<feature type="domain" description="SHSP" evidence="4">
    <location>
        <begin position="28"/>
        <end position="142"/>
    </location>
</feature>
<dbReference type="OrthoDB" id="9811615at2"/>
<reference evidence="6 7" key="1">
    <citation type="submission" date="2015-03" db="EMBL/GenBank/DDBJ databases">
        <authorList>
            <person name="Zheng J."/>
            <person name="Ganezle M."/>
        </authorList>
    </citation>
    <scope>NUCLEOTIDE SEQUENCE [LARGE SCALE GENOMIC DNA]</scope>
    <source>
        <strain evidence="6 7">LP38</strain>
    </source>
</reference>
<organism evidence="6 7">
    <name type="scientific">Levilactobacillus spicheri</name>
    <dbReference type="NCBI Taxonomy" id="216463"/>
    <lineage>
        <taxon>Bacteria</taxon>
        <taxon>Bacillati</taxon>
        <taxon>Bacillota</taxon>
        <taxon>Bacilli</taxon>
        <taxon>Lactobacillales</taxon>
        <taxon>Lactobacillaceae</taxon>
        <taxon>Levilactobacillus</taxon>
    </lineage>
</organism>
<evidence type="ECO:0000313" key="6">
    <source>
        <dbReference type="EMBL" id="KJW13230.1"/>
    </source>
</evidence>
<evidence type="ECO:0000256" key="1">
    <source>
        <dbReference type="PROSITE-ProRule" id="PRU00285"/>
    </source>
</evidence>
<dbReference type="EMBL" id="BJZI01000047">
    <property type="protein sequence ID" value="GEO67765.1"/>
    <property type="molecule type" value="Genomic_DNA"/>
</dbReference>
<comment type="caution">
    <text evidence="6">The sequence shown here is derived from an EMBL/GenBank/DDBJ whole genome shotgun (WGS) entry which is preliminary data.</text>
</comment>
<dbReference type="EMBL" id="JZCR01000009">
    <property type="protein sequence ID" value="KJW13230.1"/>
    <property type="molecule type" value="Genomic_DNA"/>
</dbReference>
<evidence type="ECO:0000259" key="4">
    <source>
        <dbReference type="PROSITE" id="PS01031"/>
    </source>
</evidence>
<gene>
    <name evidence="5" type="ORF">LSP04_21840</name>
    <name evidence="6" type="ORF">VC81_04310</name>
</gene>
<protein>
    <submittedName>
        <fullName evidence="5">Heat-shock protein Hsp20</fullName>
    </submittedName>
    <submittedName>
        <fullName evidence="6">Molecular chaperone</fullName>
    </submittedName>
</protein>
<dbReference type="STRING" id="216463.VC81_04310"/>
<sequence>MTNEMMNRNDDLFNPMNFFNEVGNLGRDLFNGADNPMKTDVVEHDKDYQVTAEMPGFKKDDIHVDYRDDTLRISGTSNVDESTKDDQGRVLRQERSSQNVSRAFYLPNIDLKHVNAKYDNGILTLTLPKETEAEDNHKISID</sequence>
<dbReference type="PROSITE" id="PS01031">
    <property type="entry name" value="SHSP"/>
    <property type="match status" value="1"/>
</dbReference>
<feature type="compositionally biased region" description="Basic and acidic residues" evidence="3">
    <location>
        <begin position="81"/>
        <end position="95"/>
    </location>
</feature>
<dbReference type="PATRIC" id="fig|216463.3.peg.2691"/>
<dbReference type="InterPro" id="IPR002068">
    <property type="entry name" value="A-crystallin/Hsp20_dom"/>
</dbReference>
<dbReference type="Proteomes" id="UP000033491">
    <property type="component" value="Unassembled WGS sequence"/>
</dbReference>
<evidence type="ECO:0000313" key="7">
    <source>
        <dbReference type="Proteomes" id="UP000033491"/>
    </source>
</evidence>
<comment type="similarity">
    <text evidence="1 2">Belongs to the small heat shock protein (HSP20) family.</text>
</comment>
<dbReference type="Pfam" id="PF00011">
    <property type="entry name" value="HSP20"/>
    <property type="match status" value="1"/>
</dbReference>
<dbReference type="RefSeq" id="WP_045806934.1">
    <property type="nucleotide sequence ID" value="NZ_BJZI01000047.1"/>
</dbReference>
<evidence type="ECO:0000256" key="3">
    <source>
        <dbReference type="SAM" id="MobiDB-lite"/>
    </source>
</evidence>
<dbReference type="PANTHER" id="PTHR11527">
    <property type="entry name" value="HEAT-SHOCK PROTEIN 20 FAMILY MEMBER"/>
    <property type="match status" value="1"/>
</dbReference>
<accession>A0A0F3RTJ7</accession>
<dbReference type="Gene3D" id="2.60.40.790">
    <property type="match status" value="1"/>
</dbReference>
<evidence type="ECO:0000256" key="2">
    <source>
        <dbReference type="RuleBase" id="RU003616"/>
    </source>
</evidence>
<reference evidence="5 8" key="2">
    <citation type="submission" date="2019-07" db="EMBL/GenBank/DDBJ databases">
        <title>Whole genome shotgun sequence of Lactobacillus spicheri NBRC 107155.</title>
        <authorList>
            <person name="Hosoyama A."/>
            <person name="Uohara A."/>
            <person name="Ohji S."/>
            <person name="Ichikawa N."/>
        </authorList>
    </citation>
    <scope>NUCLEOTIDE SEQUENCE [LARGE SCALE GENOMIC DNA]</scope>
    <source>
        <strain evidence="5 8">NBRC 107155</strain>
    </source>
</reference>